<name>A0A9P8E1W1_AURME</name>
<accession>A0A9P8E1W1</accession>
<feature type="signal peptide" evidence="1">
    <location>
        <begin position="1"/>
        <end position="19"/>
    </location>
</feature>
<dbReference type="OrthoDB" id="3850438at2759"/>
<gene>
    <name evidence="2" type="ORF">KCU76_g16490</name>
</gene>
<proteinExistence type="predicted"/>
<keyword evidence="1" id="KW-0732">Signal</keyword>
<sequence length="336" mass="36862">MKTSAILLSLLSSIAIVAAVPVSHSTRTSEDSVAVLTGTRLSPITTTFGTMVRRAAAHEFEQSDLDNCENVCNYLCWLQGGCTPDSYSRYLEDDAASSKSAWTSRLLEHYSSTHVAAKPTADADGMSISWRTSQLSPVTTSMGTVVRRTAPYKPTHTSEKDCPYVCNSACWFEGGCTDEAYSSYLSAEAADYKSSWDSRLLEHWSSTHIEPKPTSDAEGMSISWRTIEPSPVTTTPSTVVKRSDGIRDPHWFSGPTNIAELDCPNVCNWACFYHRGCTDEAYQAWLDETSKSYSSAWSSRLMSHYNATHVPAKPTADASGMSISWRTIYPNSTGMA</sequence>
<protein>
    <submittedName>
        <fullName evidence="2">Uncharacterized protein</fullName>
    </submittedName>
</protein>
<evidence type="ECO:0000313" key="3">
    <source>
        <dbReference type="Proteomes" id="UP000779574"/>
    </source>
</evidence>
<feature type="non-terminal residue" evidence="2">
    <location>
        <position position="336"/>
    </location>
</feature>
<comment type="caution">
    <text evidence="2">The sequence shown here is derived from an EMBL/GenBank/DDBJ whole genome shotgun (WGS) entry which is preliminary data.</text>
</comment>
<reference evidence="2" key="2">
    <citation type="submission" date="2021-08" db="EMBL/GenBank/DDBJ databases">
        <authorList>
            <person name="Gostincar C."/>
            <person name="Sun X."/>
            <person name="Song Z."/>
            <person name="Gunde-Cimerman N."/>
        </authorList>
    </citation>
    <scope>NUCLEOTIDE SEQUENCE</scope>
    <source>
        <strain evidence="2">EXF-9911</strain>
    </source>
</reference>
<reference evidence="2" key="1">
    <citation type="journal article" date="2021" name="J Fungi (Basel)">
        <title>Virulence traits and population genomics of the black yeast Aureobasidium melanogenum.</title>
        <authorList>
            <person name="Cernosa A."/>
            <person name="Sun X."/>
            <person name="Gostincar C."/>
            <person name="Fang C."/>
            <person name="Gunde-Cimerman N."/>
            <person name="Song Z."/>
        </authorList>
    </citation>
    <scope>NUCLEOTIDE SEQUENCE</scope>
    <source>
        <strain evidence="2">EXF-9911</strain>
    </source>
</reference>
<organism evidence="2 3">
    <name type="scientific">Aureobasidium melanogenum</name>
    <name type="common">Aureobasidium pullulans var. melanogenum</name>
    <dbReference type="NCBI Taxonomy" id="46634"/>
    <lineage>
        <taxon>Eukaryota</taxon>
        <taxon>Fungi</taxon>
        <taxon>Dikarya</taxon>
        <taxon>Ascomycota</taxon>
        <taxon>Pezizomycotina</taxon>
        <taxon>Dothideomycetes</taxon>
        <taxon>Dothideomycetidae</taxon>
        <taxon>Dothideales</taxon>
        <taxon>Saccotheciaceae</taxon>
        <taxon>Aureobasidium</taxon>
    </lineage>
</organism>
<dbReference type="EMBL" id="JAHFXF010001188">
    <property type="protein sequence ID" value="KAG9673458.1"/>
    <property type="molecule type" value="Genomic_DNA"/>
</dbReference>
<feature type="chain" id="PRO_5040331589" evidence="1">
    <location>
        <begin position="20"/>
        <end position="336"/>
    </location>
</feature>
<evidence type="ECO:0000313" key="2">
    <source>
        <dbReference type="EMBL" id="KAG9673458.1"/>
    </source>
</evidence>
<dbReference type="AlphaFoldDB" id="A0A9P8E1W1"/>
<evidence type="ECO:0000256" key="1">
    <source>
        <dbReference type="SAM" id="SignalP"/>
    </source>
</evidence>
<dbReference type="Proteomes" id="UP000779574">
    <property type="component" value="Unassembled WGS sequence"/>
</dbReference>